<evidence type="ECO:0000256" key="3">
    <source>
        <dbReference type="ARBA" id="ARBA00022679"/>
    </source>
</evidence>
<dbReference type="EMBL" id="CP003495">
    <property type="protein sequence ID" value="AFY28211.1"/>
    <property type="molecule type" value="Genomic_DNA"/>
</dbReference>
<dbReference type="KEGG" id="cgc:Cyagr_1030"/>
<dbReference type="GO" id="GO:0003961">
    <property type="term" value="F:O-acetylhomoserine aminocarboxypropyltransferase activity"/>
    <property type="evidence" value="ECO:0007669"/>
    <property type="project" value="TreeGrafter"/>
</dbReference>
<dbReference type="GO" id="GO:0006535">
    <property type="term" value="P:cysteine biosynthetic process from serine"/>
    <property type="evidence" value="ECO:0007669"/>
    <property type="project" value="TreeGrafter"/>
</dbReference>
<comment type="similarity">
    <text evidence="2 6">Belongs to the trans-sulfuration enzymes family.</text>
</comment>
<dbReference type="InterPro" id="IPR054542">
    <property type="entry name" value="Cys_met_metab_PP"/>
</dbReference>
<dbReference type="PANTHER" id="PTHR43797:SF2">
    <property type="entry name" value="HOMOCYSTEINE_CYSTEINE SYNTHASE"/>
    <property type="match status" value="1"/>
</dbReference>
<dbReference type="InterPro" id="IPR006235">
    <property type="entry name" value="OAc-hSer/O-AcSer_sulfhydrylase"/>
</dbReference>
<evidence type="ECO:0000256" key="1">
    <source>
        <dbReference type="ARBA" id="ARBA00001933"/>
    </source>
</evidence>
<sequence>MTQGFATRQIHAGTAPDPTTGARAVPIYQTTSYVFRDTDHAANLFGLRELGNIYTRIMNPTQAAFEARVADLEGGVAALATASGQAAETLALLNLAEHGGHIVASTSLYGGTYNLFAYTLPKLGIEVSFVDDPDDSEAWRREIRSNTKAFFGESIGNPKGDVFNFEAVAEVAHASGIPLVIDNTLATPYLLRPLEHGADIVIHSATKFIGGHGTAIGGVIVDGGHFDYEASGRFPQFTTPDPSYHGLVFSQLPEALHPARYILRARITLLRDLGPAVTPFNSFLFLQGLETLSLRLERHCSNALAVAQWLEARQDVARVVYPGLASSPWHQRARRYLPRGQGAIVSFELPGGLEAGKRFVEATELFSHLANVGDVRSLIIHPASTTHSQLNEQQLAQTGVTAGLVRLSVGLETLEDLLTDLERGFRATRQH</sequence>
<dbReference type="eggNOG" id="COG2873">
    <property type="taxonomic scope" value="Bacteria"/>
</dbReference>
<evidence type="ECO:0000256" key="2">
    <source>
        <dbReference type="ARBA" id="ARBA00009077"/>
    </source>
</evidence>
<evidence type="ECO:0000256" key="5">
    <source>
        <dbReference type="PIRSR" id="PIRSR001434-2"/>
    </source>
</evidence>
<reference evidence="8" key="1">
    <citation type="journal article" date="2013" name="Proc. Natl. Acad. Sci. U.S.A.">
        <title>Improving the coverage of the cyanobacterial phylum using diversity-driven genome sequencing.</title>
        <authorList>
            <person name="Shih P.M."/>
            <person name="Wu D."/>
            <person name="Latifi A."/>
            <person name="Axen S.D."/>
            <person name="Fewer D.P."/>
            <person name="Talla E."/>
            <person name="Calteau A."/>
            <person name="Cai F."/>
            <person name="Tandeau de Marsac N."/>
            <person name="Rippka R."/>
            <person name="Herdman M."/>
            <person name="Sivonen K."/>
            <person name="Coursin T."/>
            <person name="Laurent T."/>
            <person name="Goodwin L."/>
            <person name="Nolan M."/>
            <person name="Davenport K.W."/>
            <person name="Han C.S."/>
            <person name="Rubin E.M."/>
            <person name="Eisen J.A."/>
            <person name="Woyke T."/>
            <person name="Gugger M."/>
            <person name="Kerfeld C.A."/>
        </authorList>
    </citation>
    <scope>NUCLEOTIDE SEQUENCE [LARGE SCALE GENOMIC DNA]</scope>
    <source>
        <strain evidence="8">ATCC 27147 / PCC 6307</strain>
    </source>
</reference>
<dbReference type="RefSeq" id="WP_015108665.1">
    <property type="nucleotide sequence ID" value="NC_019675.1"/>
</dbReference>
<organism evidence="7 8">
    <name type="scientific">Cyanobium gracile (strain ATCC 27147 / PCC 6307)</name>
    <dbReference type="NCBI Taxonomy" id="292564"/>
    <lineage>
        <taxon>Bacteria</taxon>
        <taxon>Bacillati</taxon>
        <taxon>Cyanobacteriota</taxon>
        <taxon>Cyanophyceae</taxon>
        <taxon>Synechococcales</taxon>
        <taxon>Prochlorococcaceae</taxon>
        <taxon>Cyanobium</taxon>
    </lineage>
</organism>
<name>K9P660_CYAGP</name>
<dbReference type="NCBIfam" id="TIGR01326">
    <property type="entry name" value="OAH_OAS_sulfhy"/>
    <property type="match status" value="1"/>
</dbReference>
<dbReference type="CDD" id="cd00614">
    <property type="entry name" value="CGS_like"/>
    <property type="match status" value="1"/>
</dbReference>
<dbReference type="InterPro" id="IPR000277">
    <property type="entry name" value="Cys/Met-Metab_PyrdxlP-dep_enz"/>
</dbReference>
<dbReference type="InterPro" id="IPR015421">
    <property type="entry name" value="PyrdxlP-dep_Trfase_major"/>
</dbReference>
<keyword evidence="4 5" id="KW-0663">Pyridoxal phosphate</keyword>
<dbReference type="Proteomes" id="UP000010388">
    <property type="component" value="Chromosome"/>
</dbReference>
<evidence type="ECO:0000256" key="6">
    <source>
        <dbReference type="RuleBase" id="RU362118"/>
    </source>
</evidence>
<dbReference type="NCBIfam" id="NF005872">
    <property type="entry name" value="PRK07812.1"/>
    <property type="match status" value="1"/>
</dbReference>
<dbReference type="GO" id="GO:0004124">
    <property type="term" value="F:cysteine synthase activity"/>
    <property type="evidence" value="ECO:0007669"/>
    <property type="project" value="TreeGrafter"/>
</dbReference>
<dbReference type="PIRSF" id="PIRSF001434">
    <property type="entry name" value="CGS"/>
    <property type="match status" value="1"/>
</dbReference>
<feature type="modified residue" description="N6-(pyridoxal phosphate)lysine" evidence="5">
    <location>
        <position position="207"/>
    </location>
</feature>
<comment type="cofactor">
    <cofactor evidence="1 6">
        <name>pyridoxal 5'-phosphate</name>
        <dbReference type="ChEBI" id="CHEBI:597326"/>
    </cofactor>
</comment>
<dbReference type="GO" id="GO:0019346">
    <property type="term" value="P:transsulfuration"/>
    <property type="evidence" value="ECO:0007669"/>
    <property type="project" value="InterPro"/>
</dbReference>
<dbReference type="Gene3D" id="3.90.1150.10">
    <property type="entry name" value="Aspartate Aminotransferase, domain 1"/>
    <property type="match status" value="1"/>
</dbReference>
<dbReference type="InterPro" id="IPR015424">
    <property type="entry name" value="PyrdxlP-dep_Trfase"/>
</dbReference>
<dbReference type="Gene3D" id="3.40.640.10">
    <property type="entry name" value="Type I PLP-dependent aspartate aminotransferase-like (Major domain)"/>
    <property type="match status" value="1"/>
</dbReference>
<dbReference type="GO" id="GO:0030170">
    <property type="term" value="F:pyridoxal phosphate binding"/>
    <property type="evidence" value="ECO:0007669"/>
    <property type="project" value="InterPro"/>
</dbReference>
<dbReference type="PANTHER" id="PTHR43797">
    <property type="entry name" value="HOMOCYSTEINE/CYSTEINE SYNTHASE"/>
    <property type="match status" value="1"/>
</dbReference>
<evidence type="ECO:0000313" key="7">
    <source>
        <dbReference type="EMBL" id="AFY28211.1"/>
    </source>
</evidence>
<dbReference type="GO" id="GO:0005737">
    <property type="term" value="C:cytoplasm"/>
    <property type="evidence" value="ECO:0007669"/>
    <property type="project" value="TreeGrafter"/>
</dbReference>
<evidence type="ECO:0000313" key="8">
    <source>
        <dbReference type="Proteomes" id="UP000010388"/>
    </source>
</evidence>
<dbReference type="HOGENOM" id="CLU_018986_4_0_3"/>
<accession>K9P660</accession>
<dbReference type="InterPro" id="IPR015422">
    <property type="entry name" value="PyrdxlP-dep_Trfase_small"/>
</dbReference>
<dbReference type="GO" id="GO:0071269">
    <property type="term" value="P:L-homocysteine biosynthetic process"/>
    <property type="evidence" value="ECO:0007669"/>
    <property type="project" value="TreeGrafter"/>
</dbReference>
<protein>
    <submittedName>
        <fullName evidence="7">OAH/OAS sulfhydrylase</fullName>
    </submittedName>
</protein>
<dbReference type="FunFam" id="3.40.640.10:FF:000035">
    <property type="entry name" value="O-succinylhomoserine sulfhydrylase"/>
    <property type="match status" value="1"/>
</dbReference>
<dbReference type="Pfam" id="PF01053">
    <property type="entry name" value="Cys_Met_Meta_PP"/>
    <property type="match status" value="1"/>
</dbReference>
<gene>
    <name evidence="7" type="ordered locus">Cyagr_1030</name>
</gene>
<dbReference type="PATRIC" id="fig|292564.3.peg.980"/>
<dbReference type="SUPFAM" id="SSF53383">
    <property type="entry name" value="PLP-dependent transferases"/>
    <property type="match status" value="1"/>
</dbReference>
<keyword evidence="3" id="KW-0808">Transferase</keyword>
<evidence type="ECO:0000256" key="4">
    <source>
        <dbReference type="ARBA" id="ARBA00022898"/>
    </source>
</evidence>
<dbReference type="STRING" id="292564.Cyagr_1030"/>
<dbReference type="PROSITE" id="PS00868">
    <property type="entry name" value="CYS_MET_METAB_PP"/>
    <property type="match status" value="1"/>
</dbReference>
<dbReference type="AlphaFoldDB" id="K9P660"/>
<dbReference type="OrthoDB" id="9780685at2"/>
<proteinExistence type="inferred from homology"/>